<feature type="transmembrane region" description="Helical" evidence="2">
    <location>
        <begin position="178"/>
        <end position="197"/>
    </location>
</feature>
<organism evidence="4 5">
    <name type="scientific">Candidatus Aphodomorpha intestinavium</name>
    <dbReference type="NCBI Taxonomy" id="2840672"/>
    <lineage>
        <taxon>Bacteria</taxon>
        <taxon>Bacillati</taxon>
        <taxon>Bacillota</taxon>
        <taxon>Clostridia</taxon>
        <taxon>Eubacteriales</taxon>
        <taxon>Candidatus Aphodomorpha</taxon>
    </lineage>
</organism>
<proteinExistence type="inferred from homology"/>
<dbReference type="AlphaFoldDB" id="A0A9D1N2A2"/>
<comment type="similarity">
    <text evidence="1">Belongs to the EamA transporter family.</text>
</comment>
<dbReference type="EMBL" id="DVNZ01000044">
    <property type="protein sequence ID" value="HIU93780.1"/>
    <property type="molecule type" value="Genomic_DNA"/>
</dbReference>
<dbReference type="InterPro" id="IPR000620">
    <property type="entry name" value="EamA_dom"/>
</dbReference>
<keyword evidence="2" id="KW-1133">Transmembrane helix</keyword>
<comment type="caution">
    <text evidence="4">The sequence shown here is derived from an EMBL/GenBank/DDBJ whole genome shotgun (WGS) entry which is preliminary data.</text>
</comment>
<protein>
    <submittedName>
        <fullName evidence="4">DMT family transporter</fullName>
    </submittedName>
</protein>
<reference evidence="4" key="2">
    <citation type="journal article" date="2021" name="PeerJ">
        <title>Extensive microbial diversity within the chicken gut microbiome revealed by metagenomics and culture.</title>
        <authorList>
            <person name="Gilroy R."/>
            <person name="Ravi A."/>
            <person name="Getino M."/>
            <person name="Pursley I."/>
            <person name="Horton D.L."/>
            <person name="Alikhan N.F."/>
            <person name="Baker D."/>
            <person name="Gharbi K."/>
            <person name="Hall N."/>
            <person name="Watson M."/>
            <person name="Adriaenssens E.M."/>
            <person name="Foster-Nyarko E."/>
            <person name="Jarju S."/>
            <person name="Secka A."/>
            <person name="Antonio M."/>
            <person name="Oren A."/>
            <person name="Chaudhuri R.R."/>
            <person name="La Ragione R."/>
            <person name="Hildebrand F."/>
            <person name="Pallen M.J."/>
        </authorList>
    </citation>
    <scope>NUCLEOTIDE SEQUENCE</scope>
    <source>
        <strain evidence="4">ChiGjej2B2-16831</strain>
    </source>
</reference>
<feature type="transmembrane region" description="Helical" evidence="2">
    <location>
        <begin position="262"/>
        <end position="283"/>
    </location>
</feature>
<dbReference type="SUPFAM" id="SSF103481">
    <property type="entry name" value="Multidrug resistance efflux transporter EmrE"/>
    <property type="match status" value="2"/>
</dbReference>
<dbReference type="Proteomes" id="UP000824128">
    <property type="component" value="Unassembled WGS sequence"/>
</dbReference>
<reference evidence="4" key="1">
    <citation type="submission" date="2020-10" db="EMBL/GenBank/DDBJ databases">
        <authorList>
            <person name="Gilroy R."/>
        </authorList>
    </citation>
    <scope>NUCLEOTIDE SEQUENCE</scope>
    <source>
        <strain evidence="4">ChiGjej2B2-16831</strain>
    </source>
</reference>
<dbReference type="PANTHER" id="PTHR22911">
    <property type="entry name" value="ACYL-MALONYL CONDENSING ENZYME-RELATED"/>
    <property type="match status" value="1"/>
</dbReference>
<gene>
    <name evidence="4" type="ORF">IAD24_01345</name>
</gene>
<feature type="transmembrane region" description="Helical" evidence="2">
    <location>
        <begin position="65"/>
        <end position="90"/>
    </location>
</feature>
<accession>A0A9D1N2A2</accession>
<dbReference type="Gene3D" id="1.10.3730.20">
    <property type="match status" value="1"/>
</dbReference>
<feature type="transmembrane region" description="Helical" evidence="2">
    <location>
        <begin position="236"/>
        <end position="256"/>
    </location>
</feature>
<dbReference type="Pfam" id="PF00892">
    <property type="entry name" value="EamA"/>
    <property type="match status" value="2"/>
</dbReference>
<dbReference type="InterPro" id="IPR037185">
    <property type="entry name" value="EmrE-like"/>
</dbReference>
<feature type="transmembrane region" description="Helical" evidence="2">
    <location>
        <begin position="147"/>
        <end position="166"/>
    </location>
</feature>
<feature type="transmembrane region" description="Helical" evidence="2">
    <location>
        <begin position="121"/>
        <end position="141"/>
    </location>
</feature>
<feature type="transmembrane region" description="Helical" evidence="2">
    <location>
        <begin position="34"/>
        <end position="53"/>
    </location>
</feature>
<evidence type="ECO:0000256" key="1">
    <source>
        <dbReference type="ARBA" id="ARBA00007362"/>
    </source>
</evidence>
<name>A0A9D1N2A2_9FIRM</name>
<feature type="domain" description="EamA" evidence="3">
    <location>
        <begin position="2"/>
        <end position="137"/>
    </location>
</feature>
<evidence type="ECO:0000259" key="3">
    <source>
        <dbReference type="Pfam" id="PF00892"/>
    </source>
</evidence>
<dbReference type="GO" id="GO:0016020">
    <property type="term" value="C:membrane"/>
    <property type="evidence" value="ECO:0007669"/>
    <property type="project" value="InterPro"/>
</dbReference>
<keyword evidence="2" id="KW-0812">Transmembrane</keyword>
<sequence>MTGVFLVLLSSFLYGVEPTVRQLAVSGGGVAPVTSQAVSYAFLLAYTLLYCLLTRSSLRIGRRDTLFLLGVGALGSGVPAILLVLAYQYMPVGCATVLHFLYPTVVCAASALILHERLSGFHLLAVVLSIAGLACISLTSFEASATGIVLAVLSALAYAFYLLALGRRPCGGVPLPVRMFYVFVGGAAITLALLPFFGPVELPPAGAAGALALAGLLSMAAAGMLLAGLRRLSSTTAAFFCLLEPVTSVVLSTVVFRYDFTAVMIAGCALIGASMLCVCAADLRAARRKEARA</sequence>
<keyword evidence="2" id="KW-0472">Membrane</keyword>
<feature type="transmembrane region" description="Helical" evidence="2">
    <location>
        <begin position="96"/>
        <end position="114"/>
    </location>
</feature>
<evidence type="ECO:0000256" key="2">
    <source>
        <dbReference type="SAM" id="Phobius"/>
    </source>
</evidence>
<evidence type="ECO:0000313" key="5">
    <source>
        <dbReference type="Proteomes" id="UP000824128"/>
    </source>
</evidence>
<evidence type="ECO:0000313" key="4">
    <source>
        <dbReference type="EMBL" id="HIU93780.1"/>
    </source>
</evidence>
<feature type="transmembrane region" description="Helical" evidence="2">
    <location>
        <begin position="209"/>
        <end position="229"/>
    </location>
</feature>
<feature type="domain" description="EamA" evidence="3">
    <location>
        <begin position="146"/>
        <end position="278"/>
    </location>
</feature>